<feature type="compositionally biased region" description="Basic and acidic residues" evidence="4">
    <location>
        <begin position="269"/>
        <end position="314"/>
    </location>
</feature>
<evidence type="ECO:0000256" key="3">
    <source>
        <dbReference type="ARBA" id="ARBA00023242"/>
    </source>
</evidence>
<feature type="compositionally biased region" description="Basic and acidic residues" evidence="4">
    <location>
        <begin position="86"/>
        <end position="110"/>
    </location>
</feature>
<accession>A0AAE0LZQ9</accession>
<comment type="subcellular location">
    <subcellularLocation>
        <location evidence="1">Nucleus</location>
    </subcellularLocation>
</comment>
<dbReference type="EMBL" id="JAUEDM010000007">
    <property type="protein sequence ID" value="KAK3313757.1"/>
    <property type="molecule type" value="Genomic_DNA"/>
</dbReference>
<keyword evidence="3" id="KW-0539">Nucleus</keyword>
<dbReference type="InterPro" id="IPR026822">
    <property type="entry name" value="Spp2/MOS2_G-patch"/>
</dbReference>
<feature type="domain" description="Spp2/MOS2 G-patch" evidence="5">
    <location>
        <begin position="196"/>
        <end position="246"/>
    </location>
</feature>
<feature type="compositionally biased region" description="Basic and acidic residues" evidence="4">
    <location>
        <begin position="143"/>
        <end position="158"/>
    </location>
</feature>
<dbReference type="AlphaFoldDB" id="A0AAE0LZQ9"/>
<evidence type="ECO:0000256" key="1">
    <source>
        <dbReference type="ARBA" id="ARBA00004123"/>
    </source>
</evidence>
<feature type="compositionally biased region" description="Basic and acidic residues" evidence="4">
    <location>
        <begin position="56"/>
        <end position="66"/>
    </location>
</feature>
<dbReference type="Proteomes" id="UP001283341">
    <property type="component" value="Unassembled WGS sequence"/>
</dbReference>
<evidence type="ECO:0000256" key="2">
    <source>
        <dbReference type="ARBA" id="ARBA00008576"/>
    </source>
</evidence>
<evidence type="ECO:0000256" key="4">
    <source>
        <dbReference type="SAM" id="MobiDB-lite"/>
    </source>
</evidence>
<feature type="region of interest" description="Disordered" evidence="4">
    <location>
        <begin position="1"/>
        <end position="206"/>
    </location>
</feature>
<evidence type="ECO:0000259" key="5">
    <source>
        <dbReference type="Pfam" id="PF12656"/>
    </source>
</evidence>
<keyword evidence="7" id="KW-1185">Reference proteome</keyword>
<dbReference type="Pfam" id="PF12656">
    <property type="entry name" value="G-patch_2"/>
    <property type="match status" value="1"/>
</dbReference>
<evidence type="ECO:0000313" key="7">
    <source>
        <dbReference type="Proteomes" id="UP001283341"/>
    </source>
</evidence>
<sequence>MSDQGANPPRVAIKLGAPSSSTAAKKHTRPAHVRRHRAHALQHAESGSSGGETDDDRQGSGRHEAITDINFGGSSRDHDRRKKHDGRPDNRSDSRRDGKDERQTRGRNEGAEATNADVVENKPVKWGLTINMKGTGGVRAGRNSKDKKEIEPHSEPENGKLSSTKRTIEDDALDALVGAKPSTNRQLESDAALDRDPRPEDYRSVPIDDFGATLLKSFGWDGKLRGKVKEPSLKHANLAGLGAKDVMGAEDLGSWNQKPGGAKDSQPQRLEDYRREESKKRQRIEYKYGPSYKREREREREREQDHHGRDWDRG</sequence>
<organism evidence="6 7">
    <name type="scientific">Apodospora peruviana</name>
    <dbReference type="NCBI Taxonomy" id="516989"/>
    <lineage>
        <taxon>Eukaryota</taxon>
        <taxon>Fungi</taxon>
        <taxon>Dikarya</taxon>
        <taxon>Ascomycota</taxon>
        <taxon>Pezizomycotina</taxon>
        <taxon>Sordariomycetes</taxon>
        <taxon>Sordariomycetidae</taxon>
        <taxon>Sordariales</taxon>
        <taxon>Lasiosphaeriaceae</taxon>
        <taxon>Apodospora</taxon>
    </lineage>
</organism>
<reference evidence="6" key="2">
    <citation type="submission" date="2023-06" db="EMBL/GenBank/DDBJ databases">
        <authorList>
            <consortium name="Lawrence Berkeley National Laboratory"/>
            <person name="Haridas S."/>
            <person name="Hensen N."/>
            <person name="Bonometti L."/>
            <person name="Westerberg I."/>
            <person name="Brannstrom I.O."/>
            <person name="Guillou S."/>
            <person name="Cros-Aarteil S."/>
            <person name="Calhoun S."/>
            <person name="Kuo A."/>
            <person name="Mondo S."/>
            <person name="Pangilinan J."/>
            <person name="Riley R."/>
            <person name="Labutti K."/>
            <person name="Andreopoulos B."/>
            <person name="Lipzen A."/>
            <person name="Chen C."/>
            <person name="Yanf M."/>
            <person name="Daum C."/>
            <person name="Ng V."/>
            <person name="Clum A."/>
            <person name="Steindorff A."/>
            <person name="Ohm R."/>
            <person name="Martin F."/>
            <person name="Silar P."/>
            <person name="Natvig D."/>
            <person name="Lalanne C."/>
            <person name="Gautier V."/>
            <person name="Ament-Velasquez S.L."/>
            <person name="Kruys A."/>
            <person name="Hutchinson M.I."/>
            <person name="Powell A.J."/>
            <person name="Barry K."/>
            <person name="Miller A.N."/>
            <person name="Grigoriev I.V."/>
            <person name="Debuchy R."/>
            <person name="Gladieux P."/>
            <person name="Thoren M.H."/>
            <person name="Johannesson H."/>
        </authorList>
    </citation>
    <scope>NUCLEOTIDE SEQUENCE</scope>
    <source>
        <strain evidence="6">CBS 118394</strain>
    </source>
</reference>
<name>A0AAE0LZQ9_9PEZI</name>
<feature type="compositionally biased region" description="Basic and acidic residues" evidence="4">
    <location>
        <begin position="192"/>
        <end position="203"/>
    </location>
</feature>
<comment type="similarity">
    <text evidence="2">Belongs to the SPP2 family.</text>
</comment>
<feature type="compositionally biased region" description="Basic residues" evidence="4">
    <location>
        <begin position="24"/>
        <end position="40"/>
    </location>
</feature>
<proteinExistence type="inferred from homology"/>
<protein>
    <recommendedName>
        <fullName evidence="5">Spp2/MOS2 G-patch domain-containing protein</fullName>
    </recommendedName>
</protein>
<evidence type="ECO:0000313" key="6">
    <source>
        <dbReference type="EMBL" id="KAK3313757.1"/>
    </source>
</evidence>
<dbReference type="GO" id="GO:0005634">
    <property type="term" value="C:nucleus"/>
    <property type="evidence" value="ECO:0007669"/>
    <property type="project" value="UniProtKB-SubCell"/>
</dbReference>
<comment type="caution">
    <text evidence="6">The sequence shown here is derived from an EMBL/GenBank/DDBJ whole genome shotgun (WGS) entry which is preliminary data.</text>
</comment>
<reference evidence="6" key="1">
    <citation type="journal article" date="2023" name="Mol. Phylogenet. Evol.">
        <title>Genome-scale phylogeny and comparative genomics of the fungal order Sordariales.</title>
        <authorList>
            <person name="Hensen N."/>
            <person name="Bonometti L."/>
            <person name="Westerberg I."/>
            <person name="Brannstrom I.O."/>
            <person name="Guillou S."/>
            <person name="Cros-Aarteil S."/>
            <person name="Calhoun S."/>
            <person name="Haridas S."/>
            <person name="Kuo A."/>
            <person name="Mondo S."/>
            <person name="Pangilinan J."/>
            <person name="Riley R."/>
            <person name="LaButti K."/>
            <person name="Andreopoulos B."/>
            <person name="Lipzen A."/>
            <person name="Chen C."/>
            <person name="Yan M."/>
            <person name="Daum C."/>
            <person name="Ng V."/>
            <person name="Clum A."/>
            <person name="Steindorff A."/>
            <person name="Ohm R.A."/>
            <person name="Martin F."/>
            <person name="Silar P."/>
            <person name="Natvig D.O."/>
            <person name="Lalanne C."/>
            <person name="Gautier V."/>
            <person name="Ament-Velasquez S.L."/>
            <person name="Kruys A."/>
            <person name="Hutchinson M.I."/>
            <person name="Powell A.J."/>
            <person name="Barry K."/>
            <person name="Miller A.N."/>
            <person name="Grigoriev I.V."/>
            <person name="Debuchy R."/>
            <person name="Gladieux P."/>
            <person name="Hiltunen Thoren M."/>
            <person name="Johannesson H."/>
        </authorList>
    </citation>
    <scope>NUCLEOTIDE SEQUENCE</scope>
    <source>
        <strain evidence="6">CBS 118394</strain>
    </source>
</reference>
<gene>
    <name evidence="6" type="ORF">B0H66DRAFT_360390</name>
</gene>
<feature type="region of interest" description="Disordered" evidence="4">
    <location>
        <begin position="250"/>
        <end position="314"/>
    </location>
</feature>